<evidence type="ECO:0000313" key="1">
    <source>
        <dbReference type="EMBL" id="OAI26357.1"/>
    </source>
</evidence>
<protein>
    <submittedName>
        <fullName evidence="1">Uncharacterized protein</fullName>
    </submittedName>
</protein>
<dbReference type="EMBL" id="LUUL01000072">
    <property type="protein sequence ID" value="OAI26357.1"/>
    <property type="molecule type" value="Genomic_DNA"/>
</dbReference>
<dbReference type="Proteomes" id="UP000077734">
    <property type="component" value="Unassembled WGS sequence"/>
</dbReference>
<organism evidence="1 2">
    <name type="scientific">Methylomonas koyamae</name>
    <dbReference type="NCBI Taxonomy" id="702114"/>
    <lineage>
        <taxon>Bacteria</taxon>
        <taxon>Pseudomonadati</taxon>
        <taxon>Pseudomonadota</taxon>
        <taxon>Gammaproteobacteria</taxon>
        <taxon>Methylococcales</taxon>
        <taxon>Methylococcaceae</taxon>
        <taxon>Methylomonas</taxon>
    </lineage>
</organism>
<gene>
    <name evidence="1" type="ORF">A1356_11605</name>
</gene>
<accession>A0AA91I5D4</accession>
<proteinExistence type="predicted"/>
<keyword evidence="2" id="KW-1185">Reference proteome</keyword>
<dbReference type="RefSeq" id="WP_064027101.1">
    <property type="nucleotide sequence ID" value="NZ_LUUL01000072.1"/>
</dbReference>
<evidence type="ECO:0000313" key="2">
    <source>
        <dbReference type="Proteomes" id="UP000077734"/>
    </source>
</evidence>
<sequence>MIEAELKALSDLSEEVLMAWLAVESPSDRRRQQALALLADAGMLLFNAHQNLTLDDEGKPVTLKP</sequence>
<comment type="caution">
    <text evidence="1">The sequence shown here is derived from an EMBL/GenBank/DDBJ whole genome shotgun (WGS) entry which is preliminary data.</text>
</comment>
<reference evidence="1 2" key="1">
    <citation type="submission" date="2016-03" db="EMBL/GenBank/DDBJ databases">
        <authorList>
            <person name="Heylen K."/>
            <person name="De Vos P."/>
            <person name="Vekeman B."/>
        </authorList>
    </citation>
    <scope>NUCLEOTIDE SEQUENCE [LARGE SCALE GENOMIC DNA]</scope>
    <source>
        <strain evidence="1 2">R-49807</strain>
    </source>
</reference>
<name>A0AA91I5D4_9GAMM</name>
<dbReference type="AlphaFoldDB" id="A0AA91I5D4"/>